<protein>
    <recommendedName>
        <fullName evidence="6">Serine protease</fullName>
        <ecNumber evidence="6">3.4.21.-</ecNumber>
    </recommendedName>
</protein>
<evidence type="ECO:0000256" key="1">
    <source>
        <dbReference type="ARBA" id="ARBA00008764"/>
    </source>
</evidence>
<keyword evidence="8" id="KW-1185">Reference proteome</keyword>
<evidence type="ECO:0000256" key="4">
    <source>
        <dbReference type="ARBA" id="ARBA00022801"/>
    </source>
</evidence>
<dbReference type="Gene3D" id="2.40.10.10">
    <property type="entry name" value="Trypsin-like serine proteases"/>
    <property type="match status" value="2"/>
</dbReference>
<dbReference type="GO" id="GO:0008236">
    <property type="term" value="F:serine-type peptidase activity"/>
    <property type="evidence" value="ECO:0007669"/>
    <property type="project" value="UniProtKB-KW"/>
</dbReference>
<dbReference type="Proteomes" id="UP000538566">
    <property type="component" value="Unassembled WGS sequence"/>
</dbReference>
<dbReference type="PROSITE" id="PS00672">
    <property type="entry name" value="V8_HIS"/>
    <property type="match status" value="1"/>
</dbReference>
<evidence type="ECO:0000256" key="2">
    <source>
        <dbReference type="ARBA" id="ARBA00022670"/>
    </source>
</evidence>
<evidence type="ECO:0000313" key="8">
    <source>
        <dbReference type="Proteomes" id="UP000538566"/>
    </source>
</evidence>
<keyword evidence="3" id="KW-0732">Signal</keyword>
<keyword evidence="5 6" id="KW-0720">Serine protease</keyword>
<dbReference type="GO" id="GO:0006508">
    <property type="term" value="P:proteolysis"/>
    <property type="evidence" value="ECO:0007669"/>
    <property type="project" value="UniProtKB-KW"/>
</dbReference>
<dbReference type="SUPFAM" id="SSF50494">
    <property type="entry name" value="Trypsin-like serine proteases"/>
    <property type="match status" value="1"/>
</dbReference>
<dbReference type="AlphaFoldDB" id="A0A7W7EXI8"/>
<dbReference type="InterPro" id="IPR009003">
    <property type="entry name" value="Peptidase_S1_PA"/>
</dbReference>
<comment type="similarity">
    <text evidence="1 6">Belongs to the peptidase S1B family.</text>
</comment>
<keyword evidence="4 6" id="KW-0378">Hydrolase</keyword>
<organism evidence="7 8">
    <name type="scientific">Novosphingobium taihuense</name>
    <dbReference type="NCBI Taxonomy" id="260085"/>
    <lineage>
        <taxon>Bacteria</taxon>
        <taxon>Pseudomonadati</taxon>
        <taxon>Pseudomonadota</taxon>
        <taxon>Alphaproteobacteria</taxon>
        <taxon>Sphingomonadales</taxon>
        <taxon>Sphingomonadaceae</taxon>
        <taxon>Novosphingobium</taxon>
    </lineage>
</organism>
<dbReference type="InterPro" id="IPR028301">
    <property type="entry name" value="V8_his_AS"/>
</dbReference>
<dbReference type="InterPro" id="IPR008256">
    <property type="entry name" value="Peptidase_S1B"/>
</dbReference>
<dbReference type="RefSeq" id="WP_144907367.1">
    <property type="nucleotide sequence ID" value="NZ_JACHOA010000008.1"/>
</dbReference>
<accession>A0A7W7EXI8</accession>
<sequence>MYTKEEIAAAIEANRLAAADALAAIQLLGAGEAEAEGYVPVPLLADGLDAAADMFGEARGDFWVGRIETRDLLAAFAHALSARGVAVDLEPDPMPETHVDPAVAERFPRQATSFRCRIIRSGAISGSGVLIGPSTVLTAWHVVAPANAYQPTAAITDVTVMLSDGHSYGASVVAASPCSECEFSARMPANDDAVAELHDMALLRLEAPAGATLGYATLAANPEPYRKSTPIYLVHYPEGVDRGLGEGVTGKIRKISARVGHTVGSAGGSSGGGCFDTQRELVGIHQGRQPNGKGRYVPLERFVEQARAVVAADIAPPILWSSDDTVDGRLVIGRRTFFQAFAAASGSGRVRGIHVKRATPDDDPSELAFTYDLLKSLVARNPAARLCRVALGTLIEDIPAEIIRRVADSGISVDALEERPGVAKGQTAPEAVGADRGLRAADLVNKAAAAAGVTIWLFFDQPAVSFGDEQRSAMEGVIARSLRLDNVRIVVAGLEAAAMPGQDYYPNGPQDGALGLMVDFIRGFSRNDVIAAIELASRAAGADLGDAGAGMLADQAIQGLPANNQIISASLSAEVASRLSGPIRSMFRERSSG</sequence>
<comment type="caution">
    <text evidence="7">The sequence shown here is derived from an EMBL/GenBank/DDBJ whole genome shotgun (WGS) entry which is preliminary data.</text>
</comment>
<evidence type="ECO:0000256" key="3">
    <source>
        <dbReference type="ARBA" id="ARBA00022729"/>
    </source>
</evidence>
<dbReference type="EMBL" id="JACHOA010000008">
    <property type="protein sequence ID" value="MBB4615380.1"/>
    <property type="molecule type" value="Genomic_DNA"/>
</dbReference>
<dbReference type="InterPro" id="IPR043504">
    <property type="entry name" value="Peptidase_S1_PA_chymotrypsin"/>
</dbReference>
<evidence type="ECO:0000256" key="5">
    <source>
        <dbReference type="ARBA" id="ARBA00022825"/>
    </source>
</evidence>
<gene>
    <name evidence="7" type="ORF">GGR37_003676</name>
</gene>
<keyword evidence="2 6" id="KW-0645">Protease</keyword>
<name>A0A7W7EXI8_9SPHN</name>
<evidence type="ECO:0000256" key="6">
    <source>
        <dbReference type="RuleBase" id="RU004296"/>
    </source>
</evidence>
<dbReference type="PRINTS" id="PR00839">
    <property type="entry name" value="V8PROTEASE"/>
</dbReference>
<proteinExistence type="inferred from homology"/>
<dbReference type="EC" id="3.4.21.-" evidence="6"/>
<evidence type="ECO:0000313" key="7">
    <source>
        <dbReference type="EMBL" id="MBB4615380.1"/>
    </source>
</evidence>
<reference evidence="7 8" key="1">
    <citation type="submission" date="2020-08" db="EMBL/GenBank/DDBJ databases">
        <title>Genomic Encyclopedia of Type Strains, Phase IV (KMG-IV): sequencing the most valuable type-strain genomes for metagenomic binning, comparative biology and taxonomic classification.</title>
        <authorList>
            <person name="Goeker M."/>
        </authorList>
    </citation>
    <scope>NUCLEOTIDE SEQUENCE [LARGE SCALE GENOMIC DNA]</scope>
    <source>
        <strain evidence="7 8">DSM 17507</strain>
    </source>
</reference>
<dbReference type="OrthoDB" id="500593at2"/>
<dbReference type="Pfam" id="PF13365">
    <property type="entry name" value="Trypsin_2"/>
    <property type="match status" value="1"/>
</dbReference>